<keyword evidence="9" id="KW-1185">Reference proteome</keyword>
<keyword evidence="3" id="KW-0731">Sigma factor</keyword>
<keyword evidence="4" id="KW-0238">DNA-binding</keyword>
<dbReference type="RefSeq" id="WP_108312257.1">
    <property type="nucleotide sequence ID" value="NZ_NESN01000002.1"/>
</dbReference>
<dbReference type="InterPro" id="IPR014284">
    <property type="entry name" value="RNA_pol_sigma-70_dom"/>
</dbReference>
<dbReference type="InterPro" id="IPR036388">
    <property type="entry name" value="WH-like_DNA-bd_sf"/>
</dbReference>
<dbReference type="PANTHER" id="PTHR43133:SF8">
    <property type="entry name" value="RNA POLYMERASE SIGMA FACTOR HI_1459-RELATED"/>
    <property type="match status" value="1"/>
</dbReference>
<evidence type="ECO:0000256" key="3">
    <source>
        <dbReference type="ARBA" id="ARBA00023082"/>
    </source>
</evidence>
<keyword evidence="5" id="KW-0804">Transcription</keyword>
<evidence type="ECO:0000256" key="1">
    <source>
        <dbReference type="ARBA" id="ARBA00010641"/>
    </source>
</evidence>
<dbReference type="NCBIfam" id="TIGR02937">
    <property type="entry name" value="sigma70-ECF"/>
    <property type="match status" value="1"/>
</dbReference>
<dbReference type="EMBL" id="NESN01000002">
    <property type="protein sequence ID" value="PUE54293.1"/>
    <property type="molecule type" value="Genomic_DNA"/>
</dbReference>
<name>A0A315E9D8_9BURK</name>
<dbReference type="Pfam" id="PF08281">
    <property type="entry name" value="Sigma70_r4_2"/>
    <property type="match status" value="1"/>
</dbReference>
<sequence length="192" mass="22103">MTELPPSTLQHLLAQIGQQDFKAFERVYRHYHDRVFAFVLHMHADRADGEEITNDVFLTLAKNPMAYQGHARFSTWLLGIAKNKVFDRMRQRGRHVRTESVDENTWCAMADASGDVVTQALRHEKSLALDHCRDQLPLEQKQALYLAYYIDASVEVIAAEQQCPTGTVKSRLFNARQSMRRCLERWQGGVTP</sequence>
<evidence type="ECO:0000256" key="2">
    <source>
        <dbReference type="ARBA" id="ARBA00023015"/>
    </source>
</evidence>
<dbReference type="AlphaFoldDB" id="A0A315E9D8"/>
<dbReference type="InterPro" id="IPR013249">
    <property type="entry name" value="RNA_pol_sigma70_r4_t2"/>
</dbReference>
<feature type="domain" description="RNA polymerase sigma factor 70 region 4 type 2" evidence="7">
    <location>
        <begin position="127"/>
        <end position="179"/>
    </location>
</feature>
<dbReference type="GO" id="GO:0016987">
    <property type="term" value="F:sigma factor activity"/>
    <property type="evidence" value="ECO:0007669"/>
    <property type="project" value="UniProtKB-KW"/>
</dbReference>
<dbReference type="PANTHER" id="PTHR43133">
    <property type="entry name" value="RNA POLYMERASE ECF-TYPE SIGMA FACTO"/>
    <property type="match status" value="1"/>
</dbReference>
<dbReference type="Proteomes" id="UP000250790">
    <property type="component" value="Unassembled WGS sequence"/>
</dbReference>
<evidence type="ECO:0008006" key="10">
    <source>
        <dbReference type="Google" id="ProtNLM"/>
    </source>
</evidence>
<evidence type="ECO:0000313" key="8">
    <source>
        <dbReference type="EMBL" id="PUE54293.1"/>
    </source>
</evidence>
<evidence type="ECO:0000256" key="4">
    <source>
        <dbReference type="ARBA" id="ARBA00023125"/>
    </source>
</evidence>
<keyword evidence="2" id="KW-0805">Transcription regulation</keyword>
<dbReference type="GO" id="GO:0006352">
    <property type="term" value="P:DNA-templated transcription initiation"/>
    <property type="evidence" value="ECO:0007669"/>
    <property type="project" value="InterPro"/>
</dbReference>
<dbReference type="OrthoDB" id="9780326at2"/>
<comment type="similarity">
    <text evidence="1">Belongs to the sigma-70 factor family. ECF subfamily.</text>
</comment>
<evidence type="ECO:0000313" key="9">
    <source>
        <dbReference type="Proteomes" id="UP000250790"/>
    </source>
</evidence>
<dbReference type="Gene3D" id="1.10.1740.10">
    <property type="match status" value="1"/>
</dbReference>
<dbReference type="SUPFAM" id="SSF88946">
    <property type="entry name" value="Sigma2 domain of RNA polymerase sigma factors"/>
    <property type="match status" value="1"/>
</dbReference>
<dbReference type="InterPro" id="IPR013325">
    <property type="entry name" value="RNA_pol_sigma_r2"/>
</dbReference>
<evidence type="ECO:0000259" key="7">
    <source>
        <dbReference type="Pfam" id="PF08281"/>
    </source>
</evidence>
<protein>
    <recommendedName>
        <fullName evidence="10">RNA polymerase subunit sigma-70</fullName>
    </recommendedName>
</protein>
<dbReference type="Gene3D" id="1.10.10.10">
    <property type="entry name" value="Winged helix-like DNA-binding domain superfamily/Winged helix DNA-binding domain"/>
    <property type="match status" value="1"/>
</dbReference>
<reference evidence="8 9" key="1">
    <citation type="submission" date="2017-04" db="EMBL/GenBank/DDBJ databases">
        <title>Unexpected and diverse lifestyles within the genus Limnohabitans.</title>
        <authorList>
            <person name="Kasalicky V."/>
            <person name="Mehrshad M."/>
            <person name="Andrei S.-A."/>
            <person name="Salcher M."/>
            <person name="Kratochvilova H."/>
            <person name="Simek K."/>
            <person name="Ghai R."/>
        </authorList>
    </citation>
    <scope>NUCLEOTIDE SEQUENCE [LARGE SCALE GENOMIC DNA]</scope>
    <source>
        <strain evidence="8 9">II-B4</strain>
    </source>
</reference>
<proteinExistence type="inferred from homology"/>
<comment type="caution">
    <text evidence="8">The sequence shown here is derived from an EMBL/GenBank/DDBJ whole genome shotgun (WGS) entry which is preliminary data.</text>
</comment>
<dbReference type="GO" id="GO:0003677">
    <property type="term" value="F:DNA binding"/>
    <property type="evidence" value="ECO:0007669"/>
    <property type="project" value="UniProtKB-KW"/>
</dbReference>
<gene>
    <name evidence="8" type="ORF">B9Z37_07015</name>
</gene>
<dbReference type="InterPro" id="IPR007627">
    <property type="entry name" value="RNA_pol_sigma70_r2"/>
</dbReference>
<dbReference type="InterPro" id="IPR039425">
    <property type="entry name" value="RNA_pol_sigma-70-like"/>
</dbReference>
<evidence type="ECO:0000256" key="5">
    <source>
        <dbReference type="ARBA" id="ARBA00023163"/>
    </source>
</evidence>
<dbReference type="SUPFAM" id="SSF88659">
    <property type="entry name" value="Sigma3 and sigma4 domains of RNA polymerase sigma factors"/>
    <property type="match status" value="1"/>
</dbReference>
<evidence type="ECO:0000259" key="6">
    <source>
        <dbReference type="Pfam" id="PF04542"/>
    </source>
</evidence>
<accession>A0A315E9D8</accession>
<dbReference type="InterPro" id="IPR013324">
    <property type="entry name" value="RNA_pol_sigma_r3/r4-like"/>
</dbReference>
<dbReference type="Pfam" id="PF04542">
    <property type="entry name" value="Sigma70_r2"/>
    <property type="match status" value="1"/>
</dbReference>
<feature type="domain" description="RNA polymerase sigma-70 region 2" evidence="6">
    <location>
        <begin position="28"/>
        <end position="94"/>
    </location>
</feature>
<organism evidence="8 9">
    <name type="scientific">Limnohabitans parvus II-B4</name>
    <dbReference type="NCBI Taxonomy" id="1293052"/>
    <lineage>
        <taxon>Bacteria</taxon>
        <taxon>Pseudomonadati</taxon>
        <taxon>Pseudomonadota</taxon>
        <taxon>Betaproteobacteria</taxon>
        <taxon>Burkholderiales</taxon>
        <taxon>Comamonadaceae</taxon>
        <taxon>Limnohabitans</taxon>
    </lineage>
</organism>